<dbReference type="RefSeq" id="WP_012106096.1">
    <property type="nucleotide sequence ID" value="NC_009712.1"/>
</dbReference>
<dbReference type="KEGG" id="mbn:Mboo_0557"/>
<dbReference type="OrthoDB" id="84619at2157"/>
<organism evidence="7 8">
    <name type="scientific">Methanoregula boonei (strain DSM 21154 / JCM 14090 / 6A8)</name>
    <dbReference type="NCBI Taxonomy" id="456442"/>
    <lineage>
        <taxon>Archaea</taxon>
        <taxon>Methanobacteriati</taxon>
        <taxon>Methanobacteriota</taxon>
        <taxon>Stenosarchaea group</taxon>
        <taxon>Methanomicrobia</taxon>
        <taxon>Methanomicrobiales</taxon>
        <taxon>Methanoregulaceae</taxon>
        <taxon>Methanoregula</taxon>
    </lineage>
</organism>
<dbReference type="Proteomes" id="UP000002408">
    <property type="component" value="Chromosome"/>
</dbReference>
<keyword evidence="3 6" id="KW-1133">Transmembrane helix</keyword>
<dbReference type="PANTHER" id="PTHR42198">
    <property type="entry name" value="INTEGRAL MEMBRANE PROTEIN"/>
    <property type="match status" value="1"/>
</dbReference>
<dbReference type="SMART" id="SM01415">
    <property type="entry name" value="DUF106"/>
    <property type="match status" value="1"/>
</dbReference>
<evidence type="ECO:0000256" key="1">
    <source>
        <dbReference type="ARBA" id="ARBA00004141"/>
    </source>
</evidence>
<accession>A7I5R4</accession>
<evidence type="ECO:0000256" key="5">
    <source>
        <dbReference type="SAM" id="Coils"/>
    </source>
</evidence>
<protein>
    <recommendedName>
        <fullName evidence="9">DUF106 domain-containing protein</fullName>
    </recommendedName>
</protein>
<dbReference type="GO" id="GO:0016020">
    <property type="term" value="C:membrane"/>
    <property type="evidence" value="ECO:0007669"/>
    <property type="project" value="UniProtKB-SubCell"/>
</dbReference>
<evidence type="ECO:0000256" key="3">
    <source>
        <dbReference type="ARBA" id="ARBA00022989"/>
    </source>
</evidence>
<reference evidence="8" key="1">
    <citation type="journal article" date="2015" name="Microbiology">
        <title>Genome of Methanoregula boonei 6A8 reveals adaptations to oligotrophic peatland environments.</title>
        <authorList>
            <person name="Braeuer S."/>
            <person name="Cadillo-Quiroz H."/>
            <person name="Kyrpides N."/>
            <person name="Woyke T."/>
            <person name="Goodwin L."/>
            <person name="Detter C."/>
            <person name="Podell S."/>
            <person name="Yavitt J.B."/>
            <person name="Zinder S.H."/>
        </authorList>
    </citation>
    <scope>NUCLEOTIDE SEQUENCE [LARGE SCALE GENOMIC DNA]</scope>
    <source>
        <strain evidence="8">DSM 21154 / JCM 14090 / 6A8</strain>
    </source>
</reference>
<dbReference type="InterPro" id="IPR002809">
    <property type="entry name" value="EMC3/TMCO1"/>
</dbReference>
<dbReference type="AlphaFoldDB" id="A7I5R4"/>
<keyword evidence="2 6" id="KW-0812">Transmembrane</keyword>
<dbReference type="PANTHER" id="PTHR42198:SF1">
    <property type="entry name" value="INTEGRAL MEMBRANE PROTEIN"/>
    <property type="match status" value="1"/>
</dbReference>
<feature type="coiled-coil region" evidence="5">
    <location>
        <begin position="82"/>
        <end position="121"/>
    </location>
</feature>
<dbReference type="Pfam" id="PF01956">
    <property type="entry name" value="EMC3_TMCO1"/>
    <property type="match status" value="1"/>
</dbReference>
<keyword evidence="5" id="KW-0175">Coiled coil</keyword>
<evidence type="ECO:0000256" key="4">
    <source>
        <dbReference type="ARBA" id="ARBA00023136"/>
    </source>
</evidence>
<keyword evidence="8" id="KW-1185">Reference proteome</keyword>
<dbReference type="STRING" id="456442.Mboo_0557"/>
<evidence type="ECO:0000256" key="2">
    <source>
        <dbReference type="ARBA" id="ARBA00022692"/>
    </source>
</evidence>
<dbReference type="HOGENOM" id="CLU_108784_0_0_2"/>
<name>A7I5R4_METB6</name>
<dbReference type="GeneID" id="5411179"/>
<keyword evidence="4 6" id="KW-0472">Membrane</keyword>
<gene>
    <name evidence="7" type="ordered locus">Mboo_0557</name>
</gene>
<sequence>MDFGKFWEKYGLYVALLFMFVMMWTYTVPWLRTGVGKGIDGVFAPVVTEFNIPFFILIVILSALTGLYSSIIQKYTIDYERMTEVQDRMKEFQKEYREAMLSQDEKRIKKLDVKKDRMMKEQLELSQQQFKPMGYILVLTVPIFFWLLYRLQEATTTITLPYYGTLSLTAPLIWVIPVWMVWYMICSITISQVIRKSLNIGGI</sequence>
<evidence type="ECO:0000313" key="7">
    <source>
        <dbReference type="EMBL" id="ABS55075.1"/>
    </source>
</evidence>
<feature type="transmembrane region" description="Helical" evidence="6">
    <location>
        <begin position="133"/>
        <end position="152"/>
    </location>
</feature>
<evidence type="ECO:0000256" key="6">
    <source>
        <dbReference type="SAM" id="Phobius"/>
    </source>
</evidence>
<comment type="subcellular location">
    <subcellularLocation>
        <location evidence="1">Membrane</location>
        <topology evidence="1">Multi-pass membrane protein</topology>
    </subcellularLocation>
</comment>
<dbReference type="eggNOG" id="arCOG02673">
    <property type="taxonomic scope" value="Archaea"/>
</dbReference>
<proteinExistence type="predicted"/>
<dbReference type="EMBL" id="CP000780">
    <property type="protein sequence ID" value="ABS55075.1"/>
    <property type="molecule type" value="Genomic_DNA"/>
</dbReference>
<feature type="transmembrane region" description="Helical" evidence="6">
    <location>
        <begin position="52"/>
        <end position="72"/>
    </location>
</feature>
<feature type="transmembrane region" description="Helical" evidence="6">
    <location>
        <begin position="12"/>
        <end position="32"/>
    </location>
</feature>
<evidence type="ECO:0000313" key="8">
    <source>
        <dbReference type="Proteomes" id="UP000002408"/>
    </source>
</evidence>
<evidence type="ECO:0008006" key="9">
    <source>
        <dbReference type="Google" id="ProtNLM"/>
    </source>
</evidence>
<dbReference type="InterPro" id="IPR038978">
    <property type="entry name" value="MJ0935"/>
</dbReference>
<feature type="transmembrane region" description="Helical" evidence="6">
    <location>
        <begin position="172"/>
        <end position="194"/>
    </location>
</feature>